<dbReference type="SUPFAM" id="SSF47781">
    <property type="entry name" value="RuvA domain 2-like"/>
    <property type="match status" value="1"/>
</dbReference>
<comment type="caution">
    <text evidence="9">The sequence shown here is derived from an EMBL/GenBank/DDBJ whole genome shotgun (WGS) entry which is preliminary data.</text>
</comment>
<keyword evidence="3" id="KW-0479">Metal-binding</keyword>
<dbReference type="InterPro" id="IPR037518">
    <property type="entry name" value="MPN"/>
</dbReference>
<dbReference type="NCBIfam" id="TIGR00608">
    <property type="entry name" value="radc"/>
    <property type="match status" value="1"/>
</dbReference>
<dbReference type="InterPro" id="IPR025657">
    <property type="entry name" value="RadC_JAB"/>
</dbReference>
<evidence type="ECO:0000256" key="2">
    <source>
        <dbReference type="ARBA" id="ARBA00022670"/>
    </source>
</evidence>
<evidence type="ECO:0000256" key="6">
    <source>
        <dbReference type="ARBA" id="ARBA00023049"/>
    </source>
</evidence>
<dbReference type="PANTHER" id="PTHR30471:SF3">
    <property type="entry name" value="UPF0758 PROTEIN YEES-RELATED"/>
    <property type="match status" value="1"/>
</dbReference>
<dbReference type="RefSeq" id="WP_054876980.1">
    <property type="nucleotide sequence ID" value="NZ_LKET01000068.1"/>
</dbReference>
<dbReference type="NCBIfam" id="NF000642">
    <property type="entry name" value="PRK00024.1"/>
    <property type="match status" value="1"/>
</dbReference>
<dbReference type="PROSITE" id="PS50249">
    <property type="entry name" value="MPN"/>
    <property type="match status" value="1"/>
</dbReference>
<dbReference type="Pfam" id="PF20582">
    <property type="entry name" value="UPF0758_N"/>
    <property type="match status" value="1"/>
</dbReference>
<dbReference type="Gene3D" id="3.40.140.10">
    <property type="entry name" value="Cytidine Deaminase, domain 2"/>
    <property type="match status" value="1"/>
</dbReference>
<dbReference type="Proteomes" id="UP000050326">
    <property type="component" value="Unassembled WGS sequence"/>
</dbReference>
<organism evidence="9 10">
    <name type="scientific">Oxobacter pfennigii</name>
    <dbReference type="NCBI Taxonomy" id="36849"/>
    <lineage>
        <taxon>Bacteria</taxon>
        <taxon>Bacillati</taxon>
        <taxon>Bacillota</taxon>
        <taxon>Clostridia</taxon>
        <taxon>Eubacteriales</taxon>
        <taxon>Clostridiaceae</taxon>
        <taxon>Oxobacter</taxon>
    </lineage>
</organism>
<keyword evidence="10" id="KW-1185">Reference proteome</keyword>
<accession>A0A0P8W472</accession>
<feature type="domain" description="MPN" evidence="8">
    <location>
        <begin position="109"/>
        <end position="231"/>
    </location>
</feature>
<evidence type="ECO:0000256" key="1">
    <source>
        <dbReference type="ARBA" id="ARBA00010243"/>
    </source>
</evidence>
<keyword evidence="5" id="KW-0862">Zinc</keyword>
<evidence type="ECO:0000256" key="5">
    <source>
        <dbReference type="ARBA" id="ARBA00022833"/>
    </source>
</evidence>
<dbReference type="OrthoDB" id="9804482at2"/>
<evidence type="ECO:0000256" key="3">
    <source>
        <dbReference type="ARBA" id="ARBA00022723"/>
    </source>
</evidence>
<dbReference type="EMBL" id="LKET01000068">
    <property type="protein sequence ID" value="KPU42249.1"/>
    <property type="molecule type" value="Genomic_DNA"/>
</dbReference>
<dbReference type="GO" id="GO:0008237">
    <property type="term" value="F:metallopeptidase activity"/>
    <property type="evidence" value="ECO:0007669"/>
    <property type="project" value="UniProtKB-KW"/>
</dbReference>
<sequence length="231" mass="25859">MNNQSKAFTIKDMPNQERPRERMAKYGPEALSNTELLAIILRSGTKNDSAMNLASKILKNEHGLKFLYDSSFEELQSIKGIGIAKASQIKASLELGRRFKSFKDMDPIYIKTPEDAADLVMEDMRYLKKEFLKIILLNTKNMVINVKSISIGSLNSSIVHPREIFVEAIKASSASVIICHNHPSGDPSPSQEDINITRRVFEAGKIIGIELVDHIIIGDGKYISLKEKNII</sequence>
<dbReference type="CDD" id="cd08071">
    <property type="entry name" value="MPN_DUF2466"/>
    <property type="match status" value="1"/>
</dbReference>
<dbReference type="PATRIC" id="fig|36849.3.peg.4262"/>
<dbReference type="PANTHER" id="PTHR30471">
    <property type="entry name" value="DNA REPAIR PROTEIN RADC"/>
    <property type="match status" value="1"/>
</dbReference>
<dbReference type="GO" id="GO:0006508">
    <property type="term" value="P:proteolysis"/>
    <property type="evidence" value="ECO:0007669"/>
    <property type="project" value="UniProtKB-KW"/>
</dbReference>
<dbReference type="GO" id="GO:0046872">
    <property type="term" value="F:metal ion binding"/>
    <property type="evidence" value="ECO:0007669"/>
    <property type="project" value="UniProtKB-KW"/>
</dbReference>
<reference evidence="9 10" key="1">
    <citation type="submission" date="2015-09" db="EMBL/GenBank/DDBJ databases">
        <title>Genome sequence of Oxobacter pfennigii DSM 3222.</title>
        <authorList>
            <person name="Poehlein A."/>
            <person name="Bengelsdorf F.R."/>
            <person name="Schiel-Bengelsdorf B."/>
            <person name="Duerre P."/>
            <person name="Daniel R."/>
        </authorList>
    </citation>
    <scope>NUCLEOTIDE SEQUENCE [LARGE SCALE GENOMIC DNA]</scope>
    <source>
        <strain evidence="9 10">DSM 3222</strain>
    </source>
</reference>
<comment type="similarity">
    <text evidence="1 7">Belongs to the UPF0758 family.</text>
</comment>
<dbReference type="InterPro" id="IPR001405">
    <property type="entry name" value="UPF0758"/>
</dbReference>
<dbReference type="InterPro" id="IPR046778">
    <property type="entry name" value="UPF0758_N"/>
</dbReference>
<gene>
    <name evidence="9" type="ORF">OXPF_40330</name>
</gene>
<dbReference type="InterPro" id="IPR020891">
    <property type="entry name" value="UPF0758_CS"/>
</dbReference>
<proteinExistence type="inferred from homology"/>
<keyword evidence="2" id="KW-0645">Protease</keyword>
<protein>
    <recommendedName>
        <fullName evidence="8">MPN domain-containing protein</fullName>
    </recommendedName>
</protein>
<keyword evidence="6" id="KW-0482">Metalloprotease</keyword>
<evidence type="ECO:0000256" key="4">
    <source>
        <dbReference type="ARBA" id="ARBA00022801"/>
    </source>
</evidence>
<dbReference type="Pfam" id="PF04002">
    <property type="entry name" value="RadC"/>
    <property type="match status" value="1"/>
</dbReference>
<evidence type="ECO:0000313" key="9">
    <source>
        <dbReference type="EMBL" id="KPU42249.1"/>
    </source>
</evidence>
<dbReference type="InterPro" id="IPR010994">
    <property type="entry name" value="RuvA_2-like"/>
</dbReference>
<dbReference type="AlphaFoldDB" id="A0A0P8W472"/>
<dbReference type="PROSITE" id="PS01302">
    <property type="entry name" value="UPF0758"/>
    <property type="match status" value="1"/>
</dbReference>
<name>A0A0P8W472_9CLOT</name>
<evidence type="ECO:0000256" key="7">
    <source>
        <dbReference type="RuleBase" id="RU003797"/>
    </source>
</evidence>
<evidence type="ECO:0000313" key="10">
    <source>
        <dbReference type="Proteomes" id="UP000050326"/>
    </source>
</evidence>
<dbReference type="STRING" id="36849.OXPF_40330"/>
<keyword evidence="4" id="KW-0378">Hydrolase</keyword>
<evidence type="ECO:0000259" key="8">
    <source>
        <dbReference type="PROSITE" id="PS50249"/>
    </source>
</evidence>